<feature type="domain" description="ERAP1-like C-terminal" evidence="15">
    <location>
        <begin position="528"/>
        <end position="834"/>
    </location>
</feature>
<evidence type="ECO:0000259" key="15">
    <source>
        <dbReference type="Pfam" id="PF11838"/>
    </source>
</evidence>
<feature type="domain" description="Peptidase M1 membrane alanine aminopeptidase" evidence="14">
    <location>
        <begin position="231"/>
        <end position="445"/>
    </location>
</feature>
<keyword evidence="18" id="KW-1185">Reference proteome</keyword>
<dbReference type="PANTHER" id="PTHR11533">
    <property type="entry name" value="PROTEASE M1 ZINC METALLOPROTEASE"/>
    <property type="match status" value="1"/>
</dbReference>
<evidence type="ECO:0000259" key="14">
    <source>
        <dbReference type="Pfam" id="PF01433"/>
    </source>
</evidence>
<evidence type="ECO:0000256" key="4">
    <source>
        <dbReference type="ARBA" id="ARBA00012564"/>
    </source>
</evidence>
<dbReference type="Gene3D" id="1.10.390.10">
    <property type="entry name" value="Neutral Protease Domain 2"/>
    <property type="match status" value="1"/>
</dbReference>
<dbReference type="PANTHER" id="PTHR11533:SF174">
    <property type="entry name" value="PUROMYCIN-SENSITIVE AMINOPEPTIDASE-RELATED"/>
    <property type="match status" value="1"/>
</dbReference>
<comment type="caution">
    <text evidence="17">The sequence shown here is derived from an EMBL/GenBank/DDBJ whole genome shotgun (WGS) entry which is preliminary data.</text>
</comment>
<evidence type="ECO:0000256" key="12">
    <source>
        <dbReference type="ARBA" id="ARBA00029811"/>
    </source>
</evidence>
<comment type="cofactor">
    <cofactor evidence="2">
        <name>Zn(2+)</name>
        <dbReference type="ChEBI" id="CHEBI:29105"/>
    </cofactor>
</comment>
<evidence type="ECO:0000256" key="10">
    <source>
        <dbReference type="ARBA" id="ARBA00022833"/>
    </source>
</evidence>
<gene>
    <name evidence="17" type="primary">pepN</name>
    <name evidence="17" type="ORF">ACFOZ4_31295</name>
</gene>
<keyword evidence="8" id="KW-0479">Metal-binding</keyword>
<dbReference type="Pfam" id="PF01433">
    <property type="entry name" value="Peptidase_M1"/>
    <property type="match status" value="1"/>
</dbReference>
<evidence type="ECO:0000313" key="17">
    <source>
        <dbReference type="EMBL" id="MFC4135120.1"/>
    </source>
</evidence>
<dbReference type="Pfam" id="PF11838">
    <property type="entry name" value="ERAP1_C"/>
    <property type="match status" value="1"/>
</dbReference>
<dbReference type="Pfam" id="PF17900">
    <property type="entry name" value="Peptidase_M1_N"/>
    <property type="match status" value="1"/>
</dbReference>
<evidence type="ECO:0000256" key="8">
    <source>
        <dbReference type="ARBA" id="ARBA00022723"/>
    </source>
</evidence>
<evidence type="ECO:0000259" key="16">
    <source>
        <dbReference type="Pfam" id="PF17900"/>
    </source>
</evidence>
<evidence type="ECO:0000256" key="13">
    <source>
        <dbReference type="ARBA" id="ARBA00031533"/>
    </source>
</evidence>
<dbReference type="EMBL" id="JBHSAY010000020">
    <property type="protein sequence ID" value="MFC4135120.1"/>
    <property type="molecule type" value="Genomic_DNA"/>
</dbReference>
<evidence type="ECO:0000256" key="5">
    <source>
        <dbReference type="ARBA" id="ARBA00015611"/>
    </source>
</evidence>
<evidence type="ECO:0000256" key="11">
    <source>
        <dbReference type="ARBA" id="ARBA00023049"/>
    </source>
</evidence>
<protein>
    <recommendedName>
        <fullName evidence="5">Aminopeptidase N</fullName>
        <ecNumber evidence="4">3.4.11.2</ecNumber>
    </recommendedName>
    <alternativeName>
        <fullName evidence="12">Alanine aminopeptidase</fullName>
    </alternativeName>
    <alternativeName>
        <fullName evidence="13">Lysyl aminopeptidase</fullName>
    </alternativeName>
</protein>
<keyword evidence="6 17" id="KW-0031">Aminopeptidase</keyword>
<evidence type="ECO:0000256" key="3">
    <source>
        <dbReference type="ARBA" id="ARBA00010136"/>
    </source>
</evidence>
<dbReference type="GO" id="GO:0016285">
    <property type="term" value="F:alanyl aminopeptidase activity"/>
    <property type="evidence" value="ECO:0007669"/>
    <property type="project" value="UniProtKB-EC"/>
</dbReference>
<dbReference type="SUPFAM" id="SSF63737">
    <property type="entry name" value="Leukotriene A4 hydrolase N-terminal domain"/>
    <property type="match status" value="1"/>
</dbReference>
<keyword evidence="11" id="KW-0482">Metalloprotease</keyword>
<dbReference type="EC" id="3.4.11.2" evidence="4"/>
<dbReference type="InterPro" id="IPR027268">
    <property type="entry name" value="Peptidase_M4/M1_CTD_sf"/>
</dbReference>
<proteinExistence type="inferred from homology"/>
<dbReference type="RefSeq" id="WP_253762999.1">
    <property type="nucleotide sequence ID" value="NZ_JAMZDZ010000001.1"/>
</dbReference>
<accession>A0ABV8LVW0</accession>
<dbReference type="SUPFAM" id="SSF55486">
    <property type="entry name" value="Metalloproteases ('zincins'), catalytic domain"/>
    <property type="match status" value="1"/>
</dbReference>
<name>A0ABV8LVW0_9ACTN</name>
<dbReference type="InterPro" id="IPR012778">
    <property type="entry name" value="Pept_M1_aminopeptidase"/>
</dbReference>
<dbReference type="InterPro" id="IPR045357">
    <property type="entry name" value="Aminopeptidase_N-like_N"/>
</dbReference>
<dbReference type="PRINTS" id="PR00756">
    <property type="entry name" value="ALADIPTASE"/>
</dbReference>
<evidence type="ECO:0000256" key="2">
    <source>
        <dbReference type="ARBA" id="ARBA00001947"/>
    </source>
</evidence>
<keyword evidence="10" id="KW-0862">Zinc</keyword>
<dbReference type="InterPro" id="IPR042097">
    <property type="entry name" value="Aminopeptidase_N-like_N_sf"/>
</dbReference>
<evidence type="ECO:0000256" key="6">
    <source>
        <dbReference type="ARBA" id="ARBA00022438"/>
    </source>
</evidence>
<dbReference type="CDD" id="cd09602">
    <property type="entry name" value="M1_APN"/>
    <property type="match status" value="1"/>
</dbReference>
<dbReference type="InterPro" id="IPR050344">
    <property type="entry name" value="Peptidase_M1_aminopeptidases"/>
</dbReference>
<evidence type="ECO:0000256" key="1">
    <source>
        <dbReference type="ARBA" id="ARBA00000098"/>
    </source>
</evidence>
<dbReference type="Proteomes" id="UP001595816">
    <property type="component" value="Unassembled WGS sequence"/>
</dbReference>
<comment type="similarity">
    <text evidence="3">Belongs to the peptidase M1 family.</text>
</comment>
<evidence type="ECO:0000256" key="7">
    <source>
        <dbReference type="ARBA" id="ARBA00022670"/>
    </source>
</evidence>
<feature type="domain" description="Aminopeptidase N-like N-terminal" evidence="16">
    <location>
        <begin position="84"/>
        <end position="193"/>
    </location>
</feature>
<dbReference type="InterPro" id="IPR024571">
    <property type="entry name" value="ERAP1-like_C_dom"/>
</dbReference>
<evidence type="ECO:0000313" key="18">
    <source>
        <dbReference type="Proteomes" id="UP001595816"/>
    </source>
</evidence>
<keyword evidence="9 17" id="KW-0378">Hydrolase</keyword>
<dbReference type="InterPro" id="IPR014782">
    <property type="entry name" value="Peptidase_M1_dom"/>
</dbReference>
<organism evidence="17 18">
    <name type="scientific">Hamadaea flava</name>
    <dbReference type="NCBI Taxonomy" id="1742688"/>
    <lineage>
        <taxon>Bacteria</taxon>
        <taxon>Bacillati</taxon>
        <taxon>Actinomycetota</taxon>
        <taxon>Actinomycetes</taxon>
        <taxon>Micromonosporales</taxon>
        <taxon>Micromonosporaceae</taxon>
        <taxon>Hamadaea</taxon>
    </lineage>
</organism>
<dbReference type="NCBIfam" id="TIGR02412">
    <property type="entry name" value="pepN_strep_liv"/>
    <property type="match status" value="1"/>
</dbReference>
<reference evidence="18" key="1">
    <citation type="journal article" date="2019" name="Int. J. Syst. Evol. Microbiol.">
        <title>The Global Catalogue of Microorganisms (GCM) 10K type strain sequencing project: providing services to taxonomists for standard genome sequencing and annotation.</title>
        <authorList>
            <consortium name="The Broad Institute Genomics Platform"/>
            <consortium name="The Broad Institute Genome Sequencing Center for Infectious Disease"/>
            <person name="Wu L."/>
            <person name="Ma J."/>
        </authorList>
    </citation>
    <scope>NUCLEOTIDE SEQUENCE [LARGE SCALE GENOMIC DNA]</scope>
    <source>
        <strain evidence="18">CGMCC 4.7289</strain>
    </source>
</reference>
<comment type="catalytic activity">
    <reaction evidence="1">
        <text>Release of an N-terminal amino acid, Xaa-|-Yaa- from a peptide, amide or arylamide. Xaa is preferably Ala, but may be most amino acids including Pro (slow action). When a terminal hydrophobic residue is followed by a prolyl residue, the two may be released as an intact Xaa-Pro dipeptide.</text>
        <dbReference type="EC" id="3.4.11.2"/>
    </reaction>
</comment>
<evidence type="ECO:0000256" key="9">
    <source>
        <dbReference type="ARBA" id="ARBA00022801"/>
    </source>
</evidence>
<dbReference type="InterPro" id="IPR001930">
    <property type="entry name" value="Peptidase_M1"/>
</dbReference>
<keyword evidence="7" id="KW-0645">Protease</keyword>
<sequence>MAAIRNITQTEAIERAAALEVGHYDIQLDLTDGAGGPGEGTFRSRTEVTFHCRDTEAVIEVAAERLTEVTLNGQPQSLEFDPVKGYALATEFGGNFLVVEAEFAYSSSGQGLHRAVDPVDGEVYVYSSFCPADSQRAYACFDQPDLKAEFTWHVTVPGHWLVTSTMPVDRVEPLANGAKVVHFQRSPKMSSYVGAVCAGPFHEVRDTHDGIDLGLFCRASVAEHLDADEFLDVTKRGLDHFQSSFGVRYPLPKYDQILLPEYNMGAMENFGCITFSEELCLFRSKATAVEHEWRAMVIMHEMAHMWFGDLVTLRWWDDLWLNESFADWAGYWATTSVTRHTGAWATFLATAKAEAYRQDQLSSTHPIYTEVPDTLATESNFDAITYSKGASVLKQLVAYVGEQTFRTAVQSHLTEHAWGNATFADLLRALEQASGRDLGEYARRWLRTAEVNTLRPQIEVDADGTYRSVVIGQEAPEGHPTLRDHRIAIGLYDLIDGRLVRRSRIEADVTGDRTDLAELRGQRQPDVLLLNDDDLTYAKVRLDERSTQTLLRHLSAFPQPMQRALAWSAAWDMVCDAELPGRAYVGQVAANLPAETDANLVSAVLTKAQRALAQFIDPGWAPTGWATLHAATRTALEQAEPGSDLQQVWARTYADSARTLDETAVLLGWLRGDGVPDGLELGVDLRWHLVEALAAVGAIDSAEIAAELERDATAGGRQRAAKAGALLPTAAAKADTWRRLTQSGRANWEVMALGSGFQHTGQEELTAPYAGHYFAEVQEAYATFDAQMGLWFARATYPALQISQATIDASDAWLADPDRPGALRRIIMDGRDGVVRALRARRRDAA</sequence>
<dbReference type="Gene3D" id="2.60.40.1730">
    <property type="entry name" value="tricorn interacting facor f3 domain"/>
    <property type="match status" value="1"/>
</dbReference>